<organism evidence="2 3">
    <name type="scientific">Schizopora paradoxa</name>
    <dbReference type="NCBI Taxonomy" id="27342"/>
    <lineage>
        <taxon>Eukaryota</taxon>
        <taxon>Fungi</taxon>
        <taxon>Dikarya</taxon>
        <taxon>Basidiomycota</taxon>
        <taxon>Agaricomycotina</taxon>
        <taxon>Agaricomycetes</taxon>
        <taxon>Hymenochaetales</taxon>
        <taxon>Schizoporaceae</taxon>
        <taxon>Schizopora</taxon>
    </lineage>
</organism>
<evidence type="ECO:0000313" key="3">
    <source>
        <dbReference type="Proteomes" id="UP000053477"/>
    </source>
</evidence>
<feature type="region of interest" description="Disordered" evidence="1">
    <location>
        <begin position="213"/>
        <end position="299"/>
    </location>
</feature>
<reference evidence="2 3" key="1">
    <citation type="submission" date="2015-04" db="EMBL/GenBank/DDBJ databases">
        <title>Complete genome sequence of Schizopora paradoxa KUC8140, a cosmopolitan wood degrader in East Asia.</title>
        <authorList>
            <consortium name="DOE Joint Genome Institute"/>
            <person name="Min B."/>
            <person name="Park H."/>
            <person name="Jang Y."/>
            <person name="Kim J.-J."/>
            <person name="Kim K.H."/>
            <person name="Pangilinan J."/>
            <person name="Lipzen A."/>
            <person name="Riley R."/>
            <person name="Grigoriev I.V."/>
            <person name="Spatafora J.W."/>
            <person name="Choi I.-G."/>
        </authorList>
    </citation>
    <scope>NUCLEOTIDE SEQUENCE [LARGE SCALE GENOMIC DNA]</scope>
    <source>
        <strain evidence="2 3">KUC8140</strain>
    </source>
</reference>
<proteinExistence type="predicted"/>
<dbReference type="OrthoDB" id="3261349at2759"/>
<evidence type="ECO:0000256" key="1">
    <source>
        <dbReference type="SAM" id="MobiDB-lite"/>
    </source>
</evidence>
<keyword evidence="3" id="KW-1185">Reference proteome</keyword>
<feature type="compositionally biased region" description="Basic and acidic residues" evidence="1">
    <location>
        <begin position="271"/>
        <end position="288"/>
    </location>
</feature>
<accession>A0A0H2S2V6</accession>
<dbReference type="AlphaFoldDB" id="A0A0H2S2V6"/>
<dbReference type="InParanoid" id="A0A0H2S2V6"/>
<sequence>MSTVNAINFAFFATVTNPFFASTTGTNSLIAHVVSVSLMSRLMLNLKEESHLHSRSARSLGTETAAALTDTHLVFTTRILGNLTSELITRADEERELDEYYGTRRRWNNAPSTVTSAYTGRSLLDGTESTTSRTCTTDYSGRSCAGAASLSTSHTGSRRSNIGNVNAIASGSGLGLSTSFVSNAARPPGGWDDESPSTAVDDTHPLRNFAYNSPLSPLSPGDTYVEEDVKSTSDEGGEDGWKGAAEAAEASGLSIEMTRLDRRRNSVNNDQHLREQRDREDLYHDHYRIQTHGQTQEPD</sequence>
<name>A0A0H2S2V6_9AGAM</name>
<feature type="compositionally biased region" description="Low complexity" evidence="1">
    <location>
        <begin position="242"/>
        <end position="252"/>
    </location>
</feature>
<dbReference type="EMBL" id="KQ085920">
    <property type="protein sequence ID" value="KLO16078.1"/>
    <property type="molecule type" value="Genomic_DNA"/>
</dbReference>
<evidence type="ECO:0000313" key="2">
    <source>
        <dbReference type="EMBL" id="KLO16078.1"/>
    </source>
</evidence>
<gene>
    <name evidence="2" type="ORF">SCHPADRAFT_227592</name>
</gene>
<protein>
    <submittedName>
        <fullName evidence="2">Uncharacterized protein</fullName>
    </submittedName>
</protein>
<dbReference type="Proteomes" id="UP000053477">
    <property type="component" value="Unassembled WGS sequence"/>
</dbReference>